<name>C8KHX8_BRAPC</name>
<proteinExistence type="evidence at transcript level"/>
<dbReference type="EMBL" id="AB491767">
    <property type="protein sequence ID" value="BAI40100.1"/>
    <property type="molecule type" value="mRNA"/>
</dbReference>
<feature type="non-terminal residue" evidence="3">
    <location>
        <position position="1"/>
    </location>
</feature>
<dbReference type="GO" id="GO:0005634">
    <property type="term" value="C:nucleus"/>
    <property type="evidence" value="ECO:0007669"/>
    <property type="project" value="TreeGrafter"/>
</dbReference>
<feature type="compositionally biased region" description="Acidic residues" evidence="2">
    <location>
        <begin position="11"/>
        <end position="39"/>
    </location>
</feature>
<sequence>AFEKKQKAEDQVEDESEQSYDEDDSMSGSEDDQDFDPNEEIMIDFEARNILESDQESIKILLQQKLAAFQQIDLNELAKVISQQENLGNVINQAEDDGSDKQDGDEVEPNDTIFGVISMVDLNFCQTKNFSTELIKFLKSHTNQENVSKLDSYLPKCSYIVNERFLNIPPGISVPMFESLLDDVQKLGEDSANKKSEYWMFLSRVFTEEVNKAKHSSKLNAPETQ</sequence>
<dbReference type="Pfam" id="PF13862">
    <property type="entry name" value="BCCIP"/>
    <property type="match status" value="1"/>
</dbReference>
<feature type="compositionally biased region" description="Basic and acidic residues" evidence="2">
    <location>
        <begin position="1"/>
        <end position="10"/>
    </location>
</feature>
<organism evidence="3">
    <name type="scientific">Brachionus plicatilis</name>
    <name type="common">Marine rotifer</name>
    <name type="synonym">Brachionus muelleri</name>
    <dbReference type="NCBI Taxonomy" id="10195"/>
    <lineage>
        <taxon>Eukaryota</taxon>
        <taxon>Metazoa</taxon>
        <taxon>Spiralia</taxon>
        <taxon>Gnathifera</taxon>
        <taxon>Rotifera</taxon>
        <taxon>Eurotatoria</taxon>
        <taxon>Monogononta</taxon>
        <taxon>Pseudotrocha</taxon>
        <taxon>Ploima</taxon>
        <taxon>Brachionidae</taxon>
        <taxon>Brachionus</taxon>
    </lineage>
</organism>
<feature type="non-terminal residue" evidence="3">
    <location>
        <position position="225"/>
    </location>
</feature>
<evidence type="ECO:0000256" key="2">
    <source>
        <dbReference type="SAM" id="MobiDB-lite"/>
    </source>
</evidence>
<dbReference type="PANTHER" id="PTHR13261:SF0">
    <property type="entry name" value="BRCA2 AND CDKN1A-INTERACTING PROTEIN"/>
    <property type="match status" value="1"/>
</dbReference>
<comment type="similarity">
    <text evidence="1">Belongs to the BCP1 family.</text>
</comment>
<feature type="region of interest" description="Disordered" evidence="2">
    <location>
        <begin position="1"/>
        <end position="39"/>
    </location>
</feature>
<accession>C8KHX8</accession>
<gene>
    <name evidence="3" type="primary">BCCIP</name>
</gene>
<dbReference type="AlphaFoldDB" id="C8KHX8"/>
<dbReference type="PANTHER" id="PTHR13261">
    <property type="entry name" value="BRCA2 AND CDKN1A INTERACTING PROTEIN"/>
    <property type="match status" value="1"/>
</dbReference>
<reference evidence="3" key="1">
    <citation type="submission" date="2009-03" db="EMBL/GenBank/DDBJ databases">
        <title>Identification of genes differentially expressed by calorie restriction in the rotifer (Brachionus plicatilis).</title>
        <authorList>
            <person name="Oo A.K."/>
            <person name="Kaneko G."/>
            <person name="Hirayama M."/>
            <person name="Kinoshita S."/>
            <person name="Watabe S."/>
        </authorList>
    </citation>
    <scope>NUCLEOTIDE SEQUENCE</scope>
    <source>
        <strain evidence="3">Ishikawa</strain>
    </source>
</reference>
<protein>
    <submittedName>
        <fullName evidence="3">BRCA2 and CDKN1-interacting protein isoform BCCIP beta</fullName>
    </submittedName>
</protein>
<dbReference type="InterPro" id="IPR025602">
    <property type="entry name" value="BCP1_family"/>
</dbReference>
<evidence type="ECO:0000256" key="1">
    <source>
        <dbReference type="ARBA" id="ARBA00006781"/>
    </source>
</evidence>
<evidence type="ECO:0000313" key="3">
    <source>
        <dbReference type="EMBL" id="BAI40100.1"/>
    </source>
</evidence>